<sequence>MKLNMVILVAIVVTTSSNSPKSSKSNKPHKPPKKINVTNWQYYQLKQELQVKSLKKILDSMTKFKKLESCPLGYGNCRNTPIKYVLTRIIAAALEKEKREAEAQAERNKTLECEALLNKTETNRTHEGKPQKMKFGSHYRAKLT</sequence>
<evidence type="ECO:0000313" key="1">
    <source>
        <dbReference type="EMBL" id="KAI8419947.1"/>
    </source>
</evidence>
<comment type="caution">
    <text evidence="1">The sequence shown here is derived from an EMBL/GenBank/DDBJ whole genome shotgun (WGS) entry which is preliminary data.</text>
</comment>
<keyword evidence="2" id="KW-1185">Reference proteome</keyword>
<proteinExistence type="predicted"/>
<name>A0ACC0J771_CHOFU</name>
<accession>A0ACC0J771</accession>
<evidence type="ECO:0000313" key="2">
    <source>
        <dbReference type="Proteomes" id="UP001064048"/>
    </source>
</evidence>
<dbReference type="Proteomes" id="UP001064048">
    <property type="component" value="Chromosome 14"/>
</dbReference>
<dbReference type="EMBL" id="CM046114">
    <property type="protein sequence ID" value="KAI8419947.1"/>
    <property type="molecule type" value="Genomic_DNA"/>
</dbReference>
<protein>
    <submittedName>
        <fullName evidence="1">Uncharacterized protein</fullName>
    </submittedName>
</protein>
<reference evidence="1 2" key="1">
    <citation type="journal article" date="2022" name="Genome Biol. Evol.">
        <title>The Spruce Budworm Genome: Reconstructing the Evolutionary History of Antifreeze Proteins.</title>
        <authorList>
            <person name="Beliveau C."/>
            <person name="Gagne P."/>
            <person name="Picq S."/>
            <person name="Vernygora O."/>
            <person name="Keeling C.I."/>
            <person name="Pinkney K."/>
            <person name="Doucet D."/>
            <person name="Wen F."/>
            <person name="Johnston J.S."/>
            <person name="Maaroufi H."/>
            <person name="Boyle B."/>
            <person name="Laroche J."/>
            <person name="Dewar K."/>
            <person name="Juretic N."/>
            <person name="Blackburn G."/>
            <person name="Nisole A."/>
            <person name="Brunet B."/>
            <person name="Brandao M."/>
            <person name="Lumley L."/>
            <person name="Duan J."/>
            <person name="Quan G."/>
            <person name="Lucarotti C.J."/>
            <person name="Roe A.D."/>
            <person name="Sperling F.A.H."/>
            <person name="Levesque R.C."/>
            <person name="Cusson M."/>
        </authorList>
    </citation>
    <scope>NUCLEOTIDE SEQUENCE [LARGE SCALE GENOMIC DNA]</scope>
    <source>
        <strain evidence="1">Glfc:IPQL:Cfum</strain>
    </source>
</reference>
<organism evidence="1 2">
    <name type="scientific">Choristoneura fumiferana</name>
    <name type="common">Spruce budworm moth</name>
    <name type="synonym">Archips fumiferana</name>
    <dbReference type="NCBI Taxonomy" id="7141"/>
    <lineage>
        <taxon>Eukaryota</taxon>
        <taxon>Metazoa</taxon>
        <taxon>Ecdysozoa</taxon>
        <taxon>Arthropoda</taxon>
        <taxon>Hexapoda</taxon>
        <taxon>Insecta</taxon>
        <taxon>Pterygota</taxon>
        <taxon>Neoptera</taxon>
        <taxon>Endopterygota</taxon>
        <taxon>Lepidoptera</taxon>
        <taxon>Glossata</taxon>
        <taxon>Ditrysia</taxon>
        <taxon>Tortricoidea</taxon>
        <taxon>Tortricidae</taxon>
        <taxon>Tortricinae</taxon>
        <taxon>Choristoneura</taxon>
    </lineage>
</organism>
<gene>
    <name evidence="1" type="ORF">MSG28_008564</name>
</gene>